<feature type="domain" description="HAMP" evidence="8">
    <location>
        <begin position="216"/>
        <end position="268"/>
    </location>
</feature>
<name>A0ABY5VR96_9ACTN</name>
<evidence type="ECO:0000313" key="10">
    <source>
        <dbReference type="Proteomes" id="UP001059617"/>
    </source>
</evidence>
<dbReference type="Pfam" id="PF00015">
    <property type="entry name" value="MCPsignal"/>
    <property type="match status" value="1"/>
</dbReference>
<dbReference type="Pfam" id="PF00672">
    <property type="entry name" value="HAMP"/>
    <property type="match status" value="1"/>
</dbReference>
<evidence type="ECO:0000256" key="2">
    <source>
        <dbReference type="ARBA" id="ARBA00022989"/>
    </source>
</evidence>
<keyword evidence="2 6" id="KW-1133">Transmembrane helix</keyword>
<keyword evidence="10" id="KW-1185">Reference proteome</keyword>
<dbReference type="PROSITE" id="PS50885">
    <property type="entry name" value="HAMP"/>
    <property type="match status" value="1"/>
</dbReference>
<evidence type="ECO:0000256" key="3">
    <source>
        <dbReference type="ARBA" id="ARBA00023224"/>
    </source>
</evidence>
<dbReference type="SMART" id="SM00304">
    <property type="entry name" value="HAMP"/>
    <property type="match status" value="1"/>
</dbReference>
<comment type="similarity">
    <text evidence="4">Belongs to the methyl-accepting chemotaxis (MCP) protein family.</text>
</comment>
<dbReference type="InterPro" id="IPR004089">
    <property type="entry name" value="MCPsignal_dom"/>
</dbReference>
<feature type="transmembrane region" description="Helical" evidence="6">
    <location>
        <begin position="192"/>
        <end position="215"/>
    </location>
</feature>
<dbReference type="RefSeq" id="WP_259857417.1">
    <property type="nucleotide sequence ID" value="NZ_BAAAST010000001.1"/>
</dbReference>
<dbReference type="Pfam" id="PF12729">
    <property type="entry name" value="4HB_MCP_1"/>
    <property type="match status" value="1"/>
</dbReference>
<organism evidence="9 10">
    <name type="scientific">Dactylosporangium fulvum</name>
    <dbReference type="NCBI Taxonomy" id="53359"/>
    <lineage>
        <taxon>Bacteria</taxon>
        <taxon>Bacillati</taxon>
        <taxon>Actinomycetota</taxon>
        <taxon>Actinomycetes</taxon>
        <taxon>Micromonosporales</taxon>
        <taxon>Micromonosporaceae</taxon>
        <taxon>Dactylosporangium</taxon>
    </lineage>
</organism>
<protein>
    <submittedName>
        <fullName evidence="9">Methyl-accepting chemotaxis protein</fullName>
    </submittedName>
</protein>
<dbReference type="InterPro" id="IPR024478">
    <property type="entry name" value="HlyB_4HB_MCP"/>
</dbReference>
<evidence type="ECO:0000313" key="9">
    <source>
        <dbReference type="EMBL" id="UWP79659.1"/>
    </source>
</evidence>
<dbReference type="Gene3D" id="1.10.287.950">
    <property type="entry name" value="Methyl-accepting chemotaxis protein"/>
    <property type="match status" value="1"/>
</dbReference>
<dbReference type="SUPFAM" id="SSF58104">
    <property type="entry name" value="Methyl-accepting chemotaxis protein (MCP) signaling domain"/>
    <property type="match status" value="1"/>
</dbReference>
<keyword evidence="3 5" id="KW-0807">Transducer</keyword>
<evidence type="ECO:0000256" key="5">
    <source>
        <dbReference type="PROSITE-ProRule" id="PRU00284"/>
    </source>
</evidence>
<dbReference type="Proteomes" id="UP001059617">
    <property type="component" value="Chromosome"/>
</dbReference>
<dbReference type="PANTHER" id="PTHR32089:SF112">
    <property type="entry name" value="LYSOZYME-LIKE PROTEIN-RELATED"/>
    <property type="match status" value="1"/>
</dbReference>
<dbReference type="CDD" id="cd06225">
    <property type="entry name" value="HAMP"/>
    <property type="match status" value="1"/>
</dbReference>
<dbReference type="InterPro" id="IPR003660">
    <property type="entry name" value="HAMP_dom"/>
</dbReference>
<sequence>MADRGVIAKAFFVVLLVALVAAAIGVLALTRMSRLNGDLHDMKRRHLDSSEQLTQLRAGMADMYRNSMMFSLYSASGGTADVQQSRAAVAAADKKVDDATAAYRSLAAGSPARLAAIGRVTDTLGQYRTLRNVVLFLEAPPAGYAPPSEDRIVAVSTDLENQTKTALDELQAVESSEAAATVAAADRQYRHAWMLVAALLVGGLAVALLAGAWVARILRRQLDSVSTALRALAGADLTVPAEVYARDELGAMAGAVNDARTGLRGTVTAITGGSQTLGSSSQRLTAVSGRIATNAQDAARQADVAAGAAGAVSQNVHTVAAGAEEMGASIREIARNAGDAAQVAAEAVGVAQSTNDTVSKLGESSTEIGNVVKVITSIAEQTNLLALNATIEAARAGEAGKGFAVVANEVKELAQETARATEDISRRVEAIQADTGNAVAAIGEISRIIARINDYQLTIASAVEEQTATTTEMTRNVAEAANGANNIAGNIAGVAQAAQATSDTLAEADTTVTELSRLAAELQSEVARFRV</sequence>
<dbReference type="EMBL" id="CP073720">
    <property type="protein sequence ID" value="UWP79659.1"/>
    <property type="molecule type" value="Genomic_DNA"/>
</dbReference>
<dbReference type="PROSITE" id="PS50111">
    <property type="entry name" value="CHEMOTAXIS_TRANSDUC_2"/>
    <property type="match status" value="1"/>
</dbReference>
<feature type="domain" description="Methyl-accepting transducer" evidence="7">
    <location>
        <begin position="273"/>
        <end position="516"/>
    </location>
</feature>
<proteinExistence type="inferred from homology"/>
<reference evidence="9" key="1">
    <citation type="submission" date="2021-04" db="EMBL/GenBank/DDBJ databases">
        <authorList>
            <person name="Hartkoorn R.C."/>
            <person name="Beaudoing E."/>
            <person name="Hot D."/>
        </authorList>
    </citation>
    <scope>NUCLEOTIDE SEQUENCE</scope>
    <source>
        <strain evidence="9">NRRL B-16292</strain>
    </source>
</reference>
<evidence type="ECO:0000259" key="7">
    <source>
        <dbReference type="PROSITE" id="PS50111"/>
    </source>
</evidence>
<keyword evidence="1 6" id="KW-0812">Transmembrane</keyword>
<dbReference type="SMART" id="SM00283">
    <property type="entry name" value="MA"/>
    <property type="match status" value="1"/>
</dbReference>
<evidence type="ECO:0000256" key="6">
    <source>
        <dbReference type="SAM" id="Phobius"/>
    </source>
</evidence>
<feature type="transmembrane region" description="Helical" evidence="6">
    <location>
        <begin position="6"/>
        <end position="29"/>
    </location>
</feature>
<reference evidence="9" key="2">
    <citation type="submission" date="2022-09" db="EMBL/GenBank/DDBJ databases">
        <title>Biosynthetic gene clusters of Dactylosporangioum fulvum.</title>
        <authorList>
            <person name="Caradec T."/>
        </authorList>
    </citation>
    <scope>NUCLEOTIDE SEQUENCE</scope>
    <source>
        <strain evidence="9">NRRL B-16292</strain>
    </source>
</reference>
<keyword evidence="6" id="KW-0472">Membrane</keyword>
<accession>A0ABY5VR96</accession>
<dbReference type="PANTHER" id="PTHR32089">
    <property type="entry name" value="METHYL-ACCEPTING CHEMOTAXIS PROTEIN MCPB"/>
    <property type="match status" value="1"/>
</dbReference>
<evidence type="ECO:0000256" key="1">
    <source>
        <dbReference type="ARBA" id="ARBA00022692"/>
    </source>
</evidence>
<gene>
    <name evidence="9" type="ORF">Dfulv_31420</name>
</gene>
<evidence type="ECO:0000259" key="8">
    <source>
        <dbReference type="PROSITE" id="PS50885"/>
    </source>
</evidence>
<evidence type="ECO:0000256" key="4">
    <source>
        <dbReference type="ARBA" id="ARBA00029447"/>
    </source>
</evidence>